<name>A0A165E2I3_9BASI</name>
<evidence type="ECO:0000256" key="6">
    <source>
        <dbReference type="SAM" id="MobiDB-lite"/>
    </source>
</evidence>
<reference evidence="7 8" key="1">
    <citation type="journal article" date="2016" name="Mol. Biol. Evol.">
        <title>Comparative Genomics of Early-Diverging Mushroom-Forming Fungi Provides Insights into the Origins of Lignocellulose Decay Capabilities.</title>
        <authorList>
            <person name="Nagy L.G."/>
            <person name="Riley R."/>
            <person name="Tritt A."/>
            <person name="Adam C."/>
            <person name="Daum C."/>
            <person name="Floudas D."/>
            <person name="Sun H."/>
            <person name="Yadav J.S."/>
            <person name="Pangilinan J."/>
            <person name="Larsson K.H."/>
            <person name="Matsuura K."/>
            <person name="Barry K."/>
            <person name="Labutti K."/>
            <person name="Kuo R."/>
            <person name="Ohm R.A."/>
            <person name="Bhattacharya S.S."/>
            <person name="Shirouzu T."/>
            <person name="Yoshinaga Y."/>
            <person name="Martin F.M."/>
            <person name="Grigoriev I.V."/>
            <person name="Hibbett D.S."/>
        </authorList>
    </citation>
    <scope>NUCLEOTIDE SEQUENCE [LARGE SCALE GENOMIC DNA]</scope>
    <source>
        <strain evidence="7 8">HHB12733</strain>
    </source>
</reference>
<dbReference type="GO" id="GO:0031261">
    <property type="term" value="C:DNA replication preinitiation complex"/>
    <property type="evidence" value="ECO:0007669"/>
    <property type="project" value="TreeGrafter"/>
</dbReference>
<dbReference type="GO" id="GO:1902977">
    <property type="term" value="P:mitotic DNA replication preinitiation complex assembly"/>
    <property type="evidence" value="ECO:0007669"/>
    <property type="project" value="TreeGrafter"/>
</dbReference>
<evidence type="ECO:0000256" key="3">
    <source>
        <dbReference type="ARBA" id="ARBA00022705"/>
    </source>
</evidence>
<dbReference type="GO" id="GO:0003697">
    <property type="term" value="F:single-stranded DNA binding"/>
    <property type="evidence" value="ECO:0007669"/>
    <property type="project" value="TreeGrafter"/>
</dbReference>
<comment type="similarity">
    <text evidence="2">Belongs to the CDC45 family.</text>
</comment>
<keyword evidence="3" id="KW-0235">DNA replication</keyword>
<evidence type="ECO:0000256" key="5">
    <source>
        <dbReference type="ARBA" id="ARBA00023306"/>
    </source>
</evidence>
<keyword evidence="8" id="KW-1185">Reference proteome</keyword>
<evidence type="ECO:0000256" key="1">
    <source>
        <dbReference type="ARBA" id="ARBA00004123"/>
    </source>
</evidence>
<dbReference type="STRING" id="1353952.A0A165E2I3"/>
<dbReference type="Pfam" id="PF02724">
    <property type="entry name" value="CDC45"/>
    <property type="match status" value="1"/>
</dbReference>
<dbReference type="AlphaFoldDB" id="A0A165E2I3"/>
<feature type="compositionally biased region" description="Acidic residues" evidence="6">
    <location>
        <begin position="168"/>
        <end position="195"/>
    </location>
</feature>
<sequence>MVYLTPPTSAHDATHTYLTAYRQILAHRRTRLNTPSAVVILAALEVDALCACRILASLLTRDGVQHRIEPVAGYPALVALKDQLRKSAELHSLVLLNIGAMLDLASEDWFGEFPGTVKVHVIDSRRPRSLANLFGVGERQERVVVWDDGEVPRMDEERRAFEMTMFEESSDSDEEDEEDEEEDEEEGMEEDEEREDGTPRKKRKLNGGMSKRARREKRDEYVARLDKYYTAGTSYGQSCAGTVYILATALERADNALLWLAILGLTYQYLSARIKRGQYELMHEVFSDEVARLNTASLPSAGAGAGAEGPGGRQQLTADDSSIRPSEEMRFMLVRHWNLYDAMYHSAYVMSRLRAWNEKGRKQLGGMLAKMGFSLQQCQQAFIHMDQDLKRSLRAKMDNYAPEYGLVELTYPSYTRSFGFRLQPLSAADVVEGVGALLEAAGGVKLEVELEGNRGGGEWFGGSRAWSLPGRAGAGAGAGKENQPLSAADARAGGEGKAGGRDGGEGKSTQLAEEEEREGREEEWWVGNFWAAYDALGMNINLLRNSLPLAMALQRAIVRQGTALISKRAITQTKSFRLATIREGPDLALFAHPSTLSRLALWLVDATRNWVQSMQVGRKKRLLPFVVACAKEEAGTFVVVGVTGAEEMGDVKPNTFNLAFLEARDRSGARTRQVTFDTSVVEVNKEDLHKFLETLAMRAG</sequence>
<feature type="compositionally biased region" description="Basic and acidic residues" evidence="6">
    <location>
        <begin position="492"/>
        <end position="505"/>
    </location>
</feature>
<dbReference type="EMBL" id="KV424024">
    <property type="protein sequence ID" value="KZT53971.1"/>
    <property type="molecule type" value="Genomic_DNA"/>
</dbReference>
<evidence type="ECO:0000313" key="8">
    <source>
        <dbReference type="Proteomes" id="UP000076842"/>
    </source>
</evidence>
<comment type="subcellular location">
    <subcellularLocation>
        <location evidence="1">Nucleus</location>
    </subcellularLocation>
</comment>
<feature type="region of interest" description="Disordered" evidence="6">
    <location>
        <begin position="471"/>
        <end position="519"/>
    </location>
</feature>
<dbReference type="GO" id="GO:0000727">
    <property type="term" value="P:double-strand break repair via break-induced replication"/>
    <property type="evidence" value="ECO:0007669"/>
    <property type="project" value="TreeGrafter"/>
</dbReference>
<evidence type="ECO:0000313" key="7">
    <source>
        <dbReference type="EMBL" id="KZT53971.1"/>
    </source>
</evidence>
<dbReference type="PANTHER" id="PTHR10507">
    <property type="entry name" value="CDC45-RELATED PROTEIN"/>
    <property type="match status" value="1"/>
</dbReference>
<feature type="region of interest" description="Disordered" evidence="6">
    <location>
        <begin position="164"/>
        <end position="216"/>
    </location>
</feature>
<dbReference type="FunCoup" id="A0A165E2I3">
    <property type="interactions" value="302"/>
</dbReference>
<keyword evidence="5" id="KW-0131">Cell cycle</keyword>
<keyword evidence="4" id="KW-0539">Nucleus</keyword>
<organism evidence="7 8">
    <name type="scientific">Calocera cornea HHB12733</name>
    <dbReference type="NCBI Taxonomy" id="1353952"/>
    <lineage>
        <taxon>Eukaryota</taxon>
        <taxon>Fungi</taxon>
        <taxon>Dikarya</taxon>
        <taxon>Basidiomycota</taxon>
        <taxon>Agaricomycotina</taxon>
        <taxon>Dacrymycetes</taxon>
        <taxon>Dacrymycetales</taxon>
        <taxon>Dacrymycetaceae</taxon>
        <taxon>Calocera</taxon>
    </lineage>
</organism>
<accession>A0A165E2I3</accession>
<dbReference type="PANTHER" id="PTHR10507:SF0">
    <property type="entry name" value="CELL DIVISION CONTROL PROTEIN 45 HOMOLOG"/>
    <property type="match status" value="1"/>
</dbReference>
<dbReference type="GO" id="GO:0003682">
    <property type="term" value="F:chromatin binding"/>
    <property type="evidence" value="ECO:0007669"/>
    <property type="project" value="TreeGrafter"/>
</dbReference>
<proteinExistence type="inferred from homology"/>
<protein>
    <submittedName>
        <fullName evidence="7">CDC45-like protein</fullName>
    </submittedName>
</protein>
<dbReference type="InterPro" id="IPR003874">
    <property type="entry name" value="CDC45"/>
</dbReference>
<gene>
    <name evidence="7" type="ORF">CALCODRAFT_30554</name>
</gene>
<feature type="compositionally biased region" description="Gly residues" evidence="6">
    <location>
        <begin position="303"/>
        <end position="312"/>
    </location>
</feature>
<dbReference type="GO" id="GO:0006270">
    <property type="term" value="P:DNA replication initiation"/>
    <property type="evidence" value="ECO:0007669"/>
    <property type="project" value="InterPro"/>
</dbReference>
<dbReference type="GO" id="GO:0003688">
    <property type="term" value="F:DNA replication origin binding"/>
    <property type="evidence" value="ECO:0007669"/>
    <property type="project" value="TreeGrafter"/>
</dbReference>
<evidence type="ECO:0000256" key="2">
    <source>
        <dbReference type="ARBA" id="ARBA00010727"/>
    </source>
</evidence>
<feature type="region of interest" description="Disordered" evidence="6">
    <location>
        <begin position="301"/>
        <end position="320"/>
    </location>
</feature>
<feature type="compositionally biased region" description="Basic residues" evidence="6">
    <location>
        <begin position="200"/>
        <end position="215"/>
    </location>
</feature>
<dbReference type="OrthoDB" id="10258882at2759"/>
<dbReference type="Proteomes" id="UP000076842">
    <property type="component" value="Unassembled WGS sequence"/>
</dbReference>
<dbReference type="InParanoid" id="A0A165E2I3"/>
<evidence type="ECO:0000256" key="4">
    <source>
        <dbReference type="ARBA" id="ARBA00023242"/>
    </source>
</evidence>